<keyword evidence="1" id="KW-0812">Transmembrane</keyword>
<dbReference type="AlphaFoldDB" id="A0AB39ZQ00"/>
<accession>A0AB39ZQ00</accession>
<keyword evidence="1" id="KW-1133">Transmembrane helix</keyword>
<keyword evidence="1" id="KW-0472">Membrane</keyword>
<name>A0AB39ZQ00_DROSZ</name>
<protein>
    <submittedName>
        <fullName evidence="3">Uncharacterized protein</fullName>
    </submittedName>
</protein>
<evidence type="ECO:0000256" key="1">
    <source>
        <dbReference type="SAM" id="Phobius"/>
    </source>
</evidence>
<proteinExistence type="predicted"/>
<organism evidence="2 3">
    <name type="scientific">Drosophila suzukii</name>
    <name type="common">Spotted-wing drosophila fruit fly</name>
    <dbReference type="NCBI Taxonomy" id="28584"/>
    <lineage>
        <taxon>Eukaryota</taxon>
        <taxon>Metazoa</taxon>
        <taxon>Ecdysozoa</taxon>
        <taxon>Arthropoda</taxon>
        <taxon>Hexapoda</taxon>
        <taxon>Insecta</taxon>
        <taxon>Pterygota</taxon>
        <taxon>Neoptera</taxon>
        <taxon>Endopterygota</taxon>
        <taxon>Diptera</taxon>
        <taxon>Brachycera</taxon>
        <taxon>Muscomorpha</taxon>
        <taxon>Ephydroidea</taxon>
        <taxon>Drosophilidae</taxon>
        <taxon>Drosophila</taxon>
        <taxon>Sophophora</taxon>
    </lineage>
</organism>
<sequence length="126" mass="14402">MPNRSNERWFVIITLASWNLISGLGFYAYVLDCYVNYPPDHRKRKFKYHIFPGTIDYDVVIGITVVMLCLLVSSLLLCLALNESKRICLIYGICISMTFPCACLPVWPLAVTHVTLVLIVLSYYFG</sequence>
<evidence type="ECO:0000313" key="2">
    <source>
        <dbReference type="Proteomes" id="UP001652628"/>
    </source>
</evidence>
<evidence type="ECO:0000313" key="3">
    <source>
        <dbReference type="RefSeq" id="XP_016940570.3"/>
    </source>
</evidence>
<dbReference type="GeneID" id="108017912"/>
<keyword evidence="2" id="KW-1185">Reference proteome</keyword>
<feature type="transmembrane region" description="Helical" evidence="1">
    <location>
        <begin position="9"/>
        <end position="30"/>
    </location>
</feature>
<reference evidence="3" key="1">
    <citation type="submission" date="2025-08" db="UniProtKB">
        <authorList>
            <consortium name="RefSeq"/>
        </authorList>
    </citation>
    <scope>IDENTIFICATION</scope>
</reference>
<feature type="transmembrane region" description="Helical" evidence="1">
    <location>
        <begin position="59"/>
        <end position="81"/>
    </location>
</feature>
<gene>
    <name evidence="3" type="primary">LOC108017912</name>
</gene>
<dbReference type="RefSeq" id="XP_016940570.3">
    <property type="nucleotide sequence ID" value="XM_017085081.4"/>
</dbReference>
<dbReference type="Proteomes" id="UP001652628">
    <property type="component" value="Chromosome 2R"/>
</dbReference>